<dbReference type="PANTHER" id="PTHR48048:SF41">
    <property type="entry name" value="GLYCOSYLTRANSFERASE"/>
    <property type="match status" value="1"/>
</dbReference>
<dbReference type="InterPro" id="IPR050481">
    <property type="entry name" value="UDP-glycosyltransf_plant"/>
</dbReference>
<evidence type="ECO:0000313" key="3">
    <source>
        <dbReference type="Proteomes" id="UP000008311"/>
    </source>
</evidence>
<protein>
    <submittedName>
        <fullName evidence="2">UDP-glucosyltransferase, putative</fullName>
        <ecNumber evidence="2">2.4.1.115</ecNumber>
    </submittedName>
</protein>
<keyword evidence="3" id="KW-1185">Reference proteome</keyword>
<dbReference type="InterPro" id="IPR002213">
    <property type="entry name" value="UDP_glucos_trans"/>
</dbReference>
<dbReference type="EC" id="2.4.1.115" evidence="2"/>
<keyword evidence="2" id="KW-0328">Glycosyltransferase</keyword>
<proteinExistence type="predicted"/>
<name>B9RIQ9_RICCO</name>
<dbReference type="eggNOG" id="KOG1192">
    <property type="taxonomic scope" value="Eukaryota"/>
</dbReference>
<evidence type="ECO:0000256" key="1">
    <source>
        <dbReference type="ARBA" id="ARBA00022679"/>
    </source>
</evidence>
<dbReference type="InParanoid" id="B9RIQ9"/>
<dbReference type="Gene3D" id="3.40.50.2000">
    <property type="entry name" value="Glycogen Phosphorylase B"/>
    <property type="match status" value="3"/>
</dbReference>
<dbReference type="Proteomes" id="UP000008311">
    <property type="component" value="Unassembled WGS sequence"/>
</dbReference>
<gene>
    <name evidence="2" type="ORF">RCOM_1581870</name>
</gene>
<dbReference type="PANTHER" id="PTHR48048">
    <property type="entry name" value="GLYCOSYLTRANSFERASE"/>
    <property type="match status" value="1"/>
</dbReference>
<dbReference type="AlphaFoldDB" id="B9RIQ9"/>
<keyword evidence="1 2" id="KW-0808">Transferase</keyword>
<sequence>MARSAGIISITFEALEERALKAVREGHCTPGEPVPPLYCILPGGGIESTIKEQHACLSWLDAQPSRSVVYMNFGSVGKVSANQLKETAIGLEKRGVRFLWVVRNPIAEVLNHDSVGGFATHCRWISVLESLSAGVPMLAWPLYAEQRLNMAALVEMKLPLSIKQSYDGYVSATELEERVNELMNSEKGKAIGERAMVMKEAAAEVTKDGGSSRIAIAQLVESFKLKQIQNMLNLHHKLLSK</sequence>
<accession>B9RIQ9</accession>
<dbReference type="SUPFAM" id="SSF53756">
    <property type="entry name" value="UDP-Glycosyltransferase/glycogen phosphorylase"/>
    <property type="match status" value="1"/>
</dbReference>
<dbReference type="GO" id="GO:0047213">
    <property type="term" value="F:anthocyanidin 3-O-glucosyltransferase activity"/>
    <property type="evidence" value="ECO:0007669"/>
    <property type="project" value="UniProtKB-EC"/>
</dbReference>
<organism evidence="2 3">
    <name type="scientific">Ricinus communis</name>
    <name type="common">Castor bean</name>
    <dbReference type="NCBI Taxonomy" id="3988"/>
    <lineage>
        <taxon>Eukaryota</taxon>
        <taxon>Viridiplantae</taxon>
        <taxon>Streptophyta</taxon>
        <taxon>Embryophyta</taxon>
        <taxon>Tracheophyta</taxon>
        <taxon>Spermatophyta</taxon>
        <taxon>Magnoliopsida</taxon>
        <taxon>eudicotyledons</taxon>
        <taxon>Gunneridae</taxon>
        <taxon>Pentapetalae</taxon>
        <taxon>rosids</taxon>
        <taxon>fabids</taxon>
        <taxon>Malpighiales</taxon>
        <taxon>Euphorbiaceae</taxon>
        <taxon>Acalyphoideae</taxon>
        <taxon>Acalypheae</taxon>
        <taxon>Ricinus</taxon>
    </lineage>
</organism>
<dbReference type="CDD" id="cd03784">
    <property type="entry name" value="GT1_Gtf-like"/>
    <property type="match status" value="1"/>
</dbReference>
<dbReference type="EMBL" id="EQ973781">
    <property type="protein sequence ID" value="EEF49031.1"/>
    <property type="molecule type" value="Genomic_DNA"/>
</dbReference>
<evidence type="ECO:0000313" key="2">
    <source>
        <dbReference type="EMBL" id="EEF49031.1"/>
    </source>
</evidence>
<reference evidence="3" key="1">
    <citation type="journal article" date="2010" name="Nat. Biotechnol.">
        <title>Draft genome sequence of the oilseed species Ricinus communis.</title>
        <authorList>
            <person name="Chan A.P."/>
            <person name="Crabtree J."/>
            <person name="Zhao Q."/>
            <person name="Lorenzi H."/>
            <person name="Orvis J."/>
            <person name="Puiu D."/>
            <person name="Melake-Berhan A."/>
            <person name="Jones K.M."/>
            <person name="Redman J."/>
            <person name="Chen G."/>
            <person name="Cahoon E.B."/>
            <person name="Gedil M."/>
            <person name="Stanke M."/>
            <person name="Haas B.J."/>
            <person name="Wortman J.R."/>
            <person name="Fraser-Liggett C.M."/>
            <person name="Ravel J."/>
            <person name="Rabinowicz P.D."/>
        </authorList>
    </citation>
    <scope>NUCLEOTIDE SEQUENCE [LARGE SCALE GENOMIC DNA]</scope>
    <source>
        <strain evidence="3">cv. Hale</strain>
    </source>
</reference>
<dbReference type="Pfam" id="PF00201">
    <property type="entry name" value="UDPGT"/>
    <property type="match status" value="1"/>
</dbReference>